<comment type="similarity">
    <text evidence="2">Belongs to the CWC15 family.</text>
</comment>
<evidence type="ECO:0000256" key="1">
    <source>
        <dbReference type="ARBA" id="ARBA00003777"/>
    </source>
</evidence>
<dbReference type="EMBL" id="CP015058">
    <property type="protein sequence ID" value="QGN16879.1"/>
    <property type="molecule type" value="Genomic_DNA"/>
</dbReference>
<dbReference type="Proteomes" id="UP000422736">
    <property type="component" value="Chromosome 5"/>
</dbReference>
<evidence type="ECO:0000256" key="5">
    <source>
        <dbReference type="ARBA" id="ARBA00023187"/>
    </source>
</evidence>
<dbReference type="PANTHER" id="PTHR12718:SF2">
    <property type="entry name" value="SPLICEOSOME-ASSOCIATED PROTEIN CWC15 HOMOLOG"/>
    <property type="match status" value="1"/>
</dbReference>
<gene>
    <name evidence="7" type="primary">CWC15</name>
    <name evidence="7" type="ORF">FIM1_3606</name>
</gene>
<organism evidence="7 8">
    <name type="scientific">Kluyveromyces marxianus</name>
    <name type="common">Yeast</name>
    <name type="synonym">Candida kefyr</name>
    <dbReference type="NCBI Taxonomy" id="4911"/>
    <lineage>
        <taxon>Eukaryota</taxon>
        <taxon>Fungi</taxon>
        <taxon>Dikarya</taxon>
        <taxon>Ascomycota</taxon>
        <taxon>Saccharomycotina</taxon>
        <taxon>Saccharomycetes</taxon>
        <taxon>Saccharomycetales</taxon>
        <taxon>Saccharomycetaceae</taxon>
        <taxon>Kluyveromyces</taxon>
    </lineage>
</organism>
<evidence type="ECO:0000313" key="8">
    <source>
        <dbReference type="Proteomes" id="UP000422736"/>
    </source>
</evidence>
<protein>
    <recommendedName>
        <fullName evidence="3">Pre-mRNA-splicing factor CWC15</fullName>
    </recommendedName>
</protein>
<evidence type="ECO:0000256" key="4">
    <source>
        <dbReference type="ARBA" id="ARBA00022664"/>
    </source>
</evidence>
<evidence type="ECO:0000256" key="2">
    <source>
        <dbReference type="ARBA" id="ARBA00006644"/>
    </source>
</evidence>
<reference evidence="7 8" key="1">
    <citation type="submission" date="2016-03" db="EMBL/GenBank/DDBJ databases">
        <title>How can Kluyveromyces marxianus grow so fast - potential evolutionary course in Saccharomyces Complex revealed by comparative genomics.</title>
        <authorList>
            <person name="Mo W."/>
            <person name="Lu W."/>
            <person name="Yang X."/>
            <person name="Qi J."/>
            <person name="Lv H."/>
        </authorList>
    </citation>
    <scope>NUCLEOTIDE SEQUENCE [LARGE SCALE GENOMIC DNA]</scope>
    <source>
        <strain evidence="7 8">FIM1</strain>
    </source>
</reference>
<comment type="function">
    <text evidence="1">Involved in pre-mRNA splicing.</text>
</comment>
<feature type="compositionally biased region" description="Basic and acidic residues" evidence="6">
    <location>
        <begin position="111"/>
        <end position="130"/>
    </location>
</feature>
<evidence type="ECO:0000313" key="7">
    <source>
        <dbReference type="EMBL" id="QGN16879.1"/>
    </source>
</evidence>
<feature type="compositionally biased region" description="Acidic residues" evidence="6">
    <location>
        <begin position="79"/>
        <end position="109"/>
    </location>
</feature>
<dbReference type="PANTHER" id="PTHR12718">
    <property type="entry name" value="CELL CYCLE CONTROL PROTEIN CWF15"/>
    <property type="match status" value="1"/>
</dbReference>
<keyword evidence="5" id="KW-0508">mRNA splicing</keyword>
<dbReference type="Pfam" id="PF04889">
    <property type="entry name" value="Cwf_Cwc_15"/>
    <property type="match status" value="1"/>
</dbReference>
<feature type="region of interest" description="Disordered" evidence="6">
    <location>
        <begin position="1"/>
        <end position="196"/>
    </location>
</feature>
<dbReference type="InterPro" id="IPR006973">
    <property type="entry name" value="Cwf_Cwc_15"/>
</dbReference>
<feature type="compositionally biased region" description="Basic and acidic residues" evidence="6">
    <location>
        <begin position="186"/>
        <end position="196"/>
    </location>
</feature>
<feature type="compositionally biased region" description="Basic and acidic residues" evidence="6">
    <location>
        <begin position="59"/>
        <end position="78"/>
    </location>
</feature>
<keyword evidence="8" id="KW-1185">Reference proteome</keyword>
<proteinExistence type="inferred from homology"/>
<evidence type="ECO:0000256" key="6">
    <source>
        <dbReference type="SAM" id="MobiDB-lite"/>
    </source>
</evidence>
<keyword evidence="4" id="KW-0507">mRNA processing</keyword>
<accession>A0ABX6EX01</accession>
<sequence length="196" mass="22813">MTTSHRPQLEARNGAKDIQYVPTSTQHARLLPGHKELKKRTRTNTNDNEVHHTKRKRELRLEDGVTEKEDDKLKRAESESDDRVDDTGSSEEYDDDDDEEEEDDEDALLDEWNRVRQERIDSKSKEKKSVSVDSSVNSNTNPDLAKPQKSGWRSKTVFGRHSNKSSESNENKDKNKYINDLSRSAYHKDFMQKHVK</sequence>
<name>A0ABX6EX01_KLUMA</name>
<feature type="compositionally biased region" description="Basic and acidic residues" evidence="6">
    <location>
        <begin position="167"/>
        <end position="177"/>
    </location>
</feature>
<evidence type="ECO:0000256" key="3">
    <source>
        <dbReference type="ARBA" id="ARBA00020693"/>
    </source>
</evidence>